<evidence type="ECO:0000313" key="1">
    <source>
        <dbReference type="EMBL" id="MDH1478251.1"/>
    </source>
</evidence>
<name>A0AA42U3R2_ENTCL</name>
<protein>
    <submittedName>
        <fullName evidence="1">Type VI secretion protein ImpA</fullName>
    </submittedName>
</protein>
<sequence length="352" mass="40846">MAILHPLECYLLEQFSSPAHFAATRDAIIAFIDAHEAAYARYQQELPVRNRKEPLWKQGDVVWGSRVLPNIRPSREQYINAYILRTHNNPEAFRIGHAMNDFNRNICEFWNGWMTDKEQNQIARAEGNAYWLDKVLTMTVSGKWSEGDLTYFQGDLYQLAELPKRIPRYELDLSVRVEKGERPVITGVYLPDVEQAPAQLLYPGVKYGNPPTCRQGVKRSEWVDEKTGKRDYNWDETRWAETGWTLIRRMEGEYLDVPPEGFFPNKTPDELYNWPEREKDYITREGEYISAWSGELSPHSGDWSVFTGSEMKYVSVGQGQALPYLTGANDSPQRVCWTLLKRDDNGSVFRTK</sequence>
<comment type="caution">
    <text evidence="1">The sequence shown here is derived from an EMBL/GenBank/DDBJ whole genome shotgun (WGS) entry which is preliminary data.</text>
</comment>
<organism evidence="1 2">
    <name type="scientific">Enterobacter cloacae</name>
    <dbReference type="NCBI Taxonomy" id="550"/>
    <lineage>
        <taxon>Bacteria</taxon>
        <taxon>Pseudomonadati</taxon>
        <taxon>Pseudomonadota</taxon>
        <taxon>Gammaproteobacteria</taxon>
        <taxon>Enterobacterales</taxon>
        <taxon>Enterobacteriaceae</taxon>
        <taxon>Enterobacter</taxon>
        <taxon>Enterobacter cloacae complex</taxon>
    </lineage>
</organism>
<dbReference type="AlphaFoldDB" id="A0AA42U3R2"/>
<evidence type="ECO:0000313" key="2">
    <source>
        <dbReference type="Proteomes" id="UP001161707"/>
    </source>
</evidence>
<reference evidence="1" key="1">
    <citation type="submission" date="2022-09" db="EMBL/GenBank/DDBJ databases">
        <title>Intensive care unit water sources are persistently colonized with multi-drug resistant bacteria and are the site of extensive horizontal gene transfer of antibiotic resistance genes.</title>
        <authorList>
            <person name="Diorio-Toth L."/>
        </authorList>
    </citation>
    <scope>NUCLEOTIDE SEQUENCE</scope>
    <source>
        <strain evidence="1">GD03711</strain>
    </source>
</reference>
<dbReference type="EMBL" id="JAOCIY010000003">
    <property type="protein sequence ID" value="MDH1478251.1"/>
    <property type="molecule type" value="Genomic_DNA"/>
</dbReference>
<accession>A0AA42U3R2</accession>
<dbReference type="Proteomes" id="UP001161707">
    <property type="component" value="Unassembled WGS sequence"/>
</dbReference>
<dbReference type="RefSeq" id="WP_280043454.1">
    <property type="nucleotide sequence ID" value="NZ_JAOCIY010000003.1"/>
</dbReference>
<proteinExistence type="predicted"/>
<gene>
    <name evidence="1" type="ORF">N5E88_01925</name>
</gene>